<feature type="region of interest" description="Disordered" evidence="2">
    <location>
        <begin position="1"/>
        <end position="32"/>
    </location>
</feature>
<dbReference type="RefSeq" id="WP_345357406.1">
    <property type="nucleotide sequence ID" value="NZ_BAABII010000003.1"/>
</dbReference>
<sequence length="304" mass="33667">MIFAKLRRRRSTGEGTHRPERNGSGAFLPPTPLDSGVLSCQVHDERGTLVPGATVTVVDRFNKEIAQGDTDTYGYFVAALPPGTHKVSVVAGGYRRFSTRTEVRVNQHTSIGGVELKADDSLELPQPGVYRFDPYHTEIRFVAQHVGMSKIHGMFKNFDGLIHVAPNFADSRVEVVIEAASVDTGVEMRDTHLRSADFFDVENYPKLYFRSERLTQLRGDRWTISGNLTLRGHSTNVQLDTTYLGQRKWQGPGFDGDLRVAALATTTLRREDYSVNWQATLAKGIAVVGPTIDIQLGVQAVHEG</sequence>
<organism evidence="4 5">
    <name type="scientific">Saccharopolyspora cebuensis</name>
    <dbReference type="NCBI Taxonomy" id="418759"/>
    <lineage>
        <taxon>Bacteria</taxon>
        <taxon>Bacillati</taxon>
        <taxon>Actinomycetota</taxon>
        <taxon>Actinomycetes</taxon>
        <taxon>Pseudonocardiales</taxon>
        <taxon>Pseudonocardiaceae</taxon>
        <taxon>Saccharopolyspora</taxon>
    </lineage>
</organism>
<feature type="compositionally biased region" description="Basic residues" evidence="2">
    <location>
        <begin position="1"/>
        <end position="10"/>
    </location>
</feature>
<comment type="caution">
    <text evidence="4">The sequence shown here is derived from an EMBL/GenBank/DDBJ whole genome shotgun (WGS) entry which is preliminary data.</text>
</comment>
<dbReference type="Pfam" id="PF13620">
    <property type="entry name" value="CarboxypepD_reg"/>
    <property type="match status" value="1"/>
</dbReference>
<dbReference type="InterPro" id="IPR007372">
    <property type="entry name" value="Lipid/polyisoprenoid-bd_YceI"/>
</dbReference>
<dbReference type="Pfam" id="PF04264">
    <property type="entry name" value="YceI"/>
    <property type="match status" value="1"/>
</dbReference>
<accession>A0ABV4CPL3</accession>
<dbReference type="SUPFAM" id="SSF101874">
    <property type="entry name" value="YceI-like"/>
    <property type="match status" value="1"/>
</dbReference>
<evidence type="ECO:0000256" key="1">
    <source>
        <dbReference type="ARBA" id="ARBA00008812"/>
    </source>
</evidence>
<dbReference type="InterPro" id="IPR036761">
    <property type="entry name" value="TTHA0802/YceI-like_sf"/>
</dbReference>
<name>A0ABV4CPL3_9PSEU</name>
<protein>
    <submittedName>
        <fullName evidence="4">YceI family protein</fullName>
    </submittedName>
</protein>
<reference evidence="4 5" key="1">
    <citation type="submission" date="2024-08" db="EMBL/GenBank/DDBJ databases">
        <title>Genome mining of Saccharopolyspora cebuensis PGLac3 from Nigerian medicinal plant.</title>
        <authorList>
            <person name="Ezeobiora C.E."/>
            <person name="Igbokwe N.H."/>
            <person name="Amin D.H."/>
            <person name="Mendie U.E."/>
        </authorList>
    </citation>
    <scope>NUCLEOTIDE SEQUENCE [LARGE SCALE GENOMIC DNA]</scope>
    <source>
        <strain evidence="4 5">PGLac3</strain>
    </source>
</reference>
<dbReference type="PANTHER" id="PTHR34406:SF1">
    <property type="entry name" value="PROTEIN YCEI"/>
    <property type="match status" value="1"/>
</dbReference>
<dbReference type="InterPro" id="IPR008969">
    <property type="entry name" value="CarboxyPept-like_regulatory"/>
</dbReference>
<feature type="compositionally biased region" description="Basic and acidic residues" evidence="2">
    <location>
        <begin position="11"/>
        <end position="21"/>
    </location>
</feature>
<evidence type="ECO:0000259" key="3">
    <source>
        <dbReference type="SMART" id="SM00867"/>
    </source>
</evidence>
<evidence type="ECO:0000313" key="5">
    <source>
        <dbReference type="Proteomes" id="UP001564626"/>
    </source>
</evidence>
<keyword evidence="5" id="KW-1185">Reference proteome</keyword>
<dbReference type="SUPFAM" id="SSF49464">
    <property type="entry name" value="Carboxypeptidase regulatory domain-like"/>
    <property type="match status" value="1"/>
</dbReference>
<evidence type="ECO:0000313" key="4">
    <source>
        <dbReference type="EMBL" id="MEY8043041.1"/>
    </source>
</evidence>
<feature type="domain" description="Lipid/polyisoprenoid-binding YceI-like" evidence="3">
    <location>
        <begin position="129"/>
        <end position="301"/>
    </location>
</feature>
<dbReference type="Proteomes" id="UP001564626">
    <property type="component" value="Unassembled WGS sequence"/>
</dbReference>
<proteinExistence type="inferred from homology"/>
<dbReference type="EMBL" id="JBGEHV010000074">
    <property type="protein sequence ID" value="MEY8043041.1"/>
    <property type="molecule type" value="Genomic_DNA"/>
</dbReference>
<comment type="similarity">
    <text evidence="1">Belongs to the UPF0312 family.</text>
</comment>
<evidence type="ECO:0000256" key="2">
    <source>
        <dbReference type="SAM" id="MobiDB-lite"/>
    </source>
</evidence>
<dbReference type="Gene3D" id="2.40.128.110">
    <property type="entry name" value="Lipid/polyisoprenoid-binding, YceI-like"/>
    <property type="match status" value="1"/>
</dbReference>
<dbReference type="Gene3D" id="2.60.40.1120">
    <property type="entry name" value="Carboxypeptidase-like, regulatory domain"/>
    <property type="match status" value="1"/>
</dbReference>
<dbReference type="PANTHER" id="PTHR34406">
    <property type="entry name" value="PROTEIN YCEI"/>
    <property type="match status" value="1"/>
</dbReference>
<gene>
    <name evidence="4" type="ORF">AB8O55_26845</name>
</gene>
<dbReference type="SMART" id="SM00867">
    <property type="entry name" value="YceI"/>
    <property type="match status" value="1"/>
</dbReference>